<proteinExistence type="predicted"/>
<gene>
    <name evidence="1" type="ORF">BO94DRAFT_382123</name>
</gene>
<evidence type="ECO:0000313" key="1">
    <source>
        <dbReference type="EMBL" id="PWY91875.1"/>
    </source>
</evidence>
<keyword evidence="2" id="KW-1185">Reference proteome</keyword>
<reference evidence="1 2" key="1">
    <citation type="submission" date="2016-12" db="EMBL/GenBank/DDBJ databases">
        <title>The genomes of Aspergillus section Nigri reveals drivers in fungal speciation.</title>
        <authorList>
            <consortium name="DOE Joint Genome Institute"/>
            <person name="Vesth T.C."/>
            <person name="Nybo J."/>
            <person name="Theobald S."/>
            <person name="Brandl J."/>
            <person name="Frisvad J.C."/>
            <person name="Nielsen K.F."/>
            <person name="Lyhne E.K."/>
            <person name="Kogle M.E."/>
            <person name="Kuo A."/>
            <person name="Riley R."/>
            <person name="Clum A."/>
            <person name="Nolan M."/>
            <person name="Lipzen A."/>
            <person name="Salamov A."/>
            <person name="Henrissat B."/>
            <person name="Wiebenga A."/>
            <person name="De Vries R.P."/>
            <person name="Grigoriev I.V."/>
            <person name="Mortensen U.H."/>
            <person name="Andersen M.R."/>
            <person name="Baker S.E."/>
        </authorList>
    </citation>
    <scope>NUCLEOTIDE SEQUENCE [LARGE SCALE GENOMIC DNA]</scope>
    <source>
        <strain evidence="1 2">CBS 115572</strain>
    </source>
</reference>
<dbReference type="EMBL" id="MSFK01000008">
    <property type="protein sequence ID" value="PWY91875.1"/>
    <property type="molecule type" value="Genomic_DNA"/>
</dbReference>
<dbReference type="AlphaFoldDB" id="A0A317X0Q8"/>
<dbReference type="SUPFAM" id="SSF69322">
    <property type="entry name" value="Tricorn protease domain 2"/>
    <property type="match status" value="1"/>
</dbReference>
<sequence length="276" mass="30375">MRVITITSSFRVTIWDVDSWNSLQSAVLPIPQNRRYEIWPATMSPETGMVAFVFTVPTGQKRSIELWDIRSGNHIRTIDSDVDIFKCYISPHGRLVVSGCGRGHGRTGEIWDINTGTLVAEIRGGFVSEISPSGELIATASGGSITLLHTKTRKKMGEIEMRKLKMDGATLSNLTFSRDEQWLCTEKGLVRVASITDPNLGPMGKEITLKEGRECLLEGGKELILLPRGNRPFGLECADPSVAPYHSVALHYPGGSATTIEFDSSEHRTVRDTSEA</sequence>
<evidence type="ECO:0008006" key="3">
    <source>
        <dbReference type="Google" id="ProtNLM"/>
    </source>
</evidence>
<dbReference type="GeneID" id="37109414"/>
<dbReference type="STRING" id="1450535.A0A317X0Q8"/>
<dbReference type="Proteomes" id="UP000246702">
    <property type="component" value="Unassembled WGS sequence"/>
</dbReference>
<name>A0A317X0Q8_9EURO</name>
<organism evidence="1 2">
    <name type="scientific">Aspergillus sclerotioniger CBS 115572</name>
    <dbReference type="NCBI Taxonomy" id="1450535"/>
    <lineage>
        <taxon>Eukaryota</taxon>
        <taxon>Fungi</taxon>
        <taxon>Dikarya</taxon>
        <taxon>Ascomycota</taxon>
        <taxon>Pezizomycotina</taxon>
        <taxon>Eurotiomycetes</taxon>
        <taxon>Eurotiomycetidae</taxon>
        <taxon>Eurotiales</taxon>
        <taxon>Aspergillaceae</taxon>
        <taxon>Aspergillus</taxon>
        <taxon>Aspergillus subgen. Circumdati</taxon>
    </lineage>
</organism>
<evidence type="ECO:0000313" key="2">
    <source>
        <dbReference type="Proteomes" id="UP000246702"/>
    </source>
</evidence>
<accession>A0A317X0Q8</accession>
<comment type="caution">
    <text evidence="1">The sequence shown here is derived from an EMBL/GenBank/DDBJ whole genome shotgun (WGS) entry which is preliminary data.</text>
</comment>
<dbReference type="InterPro" id="IPR015943">
    <property type="entry name" value="WD40/YVTN_repeat-like_dom_sf"/>
</dbReference>
<dbReference type="RefSeq" id="XP_025469603.1">
    <property type="nucleotide sequence ID" value="XM_025607271.1"/>
</dbReference>
<dbReference type="Gene3D" id="2.130.10.10">
    <property type="entry name" value="YVTN repeat-like/Quinoprotein amine dehydrogenase"/>
    <property type="match status" value="1"/>
</dbReference>
<protein>
    <recommendedName>
        <fullName evidence="3">WD40 repeat-like protein</fullName>
    </recommendedName>
</protein>